<keyword evidence="2" id="KW-0812">Transmembrane</keyword>
<dbReference type="Proteomes" id="UP000299290">
    <property type="component" value="Unassembled WGS sequence"/>
</dbReference>
<keyword evidence="4" id="KW-1185">Reference proteome</keyword>
<dbReference type="EMBL" id="BJHV01000001">
    <property type="protein sequence ID" value="GDY45046.1"/>
    <property type="molecule type" value="Genomic_DNA"/>
</dbReference>
<sequence>MCGGVVLPPGEVGEADRQAAEGGEGSGKAAGAGPAGVIAVTACPLLALLLSVGLFNRAVKRHRLQAATFHSSRILP</sequence>
<proteinExistence type="predicted"/>
<comment type="caution">
    <text evidence="3">The sequence shown here is derived from an EMBL/GenBank/DDBJ whole genome shotgun (WGS) entry which is preliminary data.</text>
</comment>
<evidence type="ECO:0000313" key="3">
    <source>
        <dbReference type="EMBL" id="GDY45046.1"/>
    </source>
</evidence>
<keyword evidence="2" id="KW-1133">Transmembrane helix</keyword>
<organism evidence="3 4">
    <name type="scientific">Streptomyces antimycoticus</name>
    <dbReference type="NCBI Taxonomy" id="68175"/>
    <lineage>
        <taxon>Bacteria</taxon>
        <taxon>Bacillati</taxon>
        <taxon>Actinomycetota</taxon>
        <taxon>Actinomycetes</taxon>
        <taxon>Kitasatosporales</taxon>
        <taxon>Streptomycetaceae</taxon>
        <taxon>Streptomyces</taxon>
        <taxon>Streptomyces violaceusniger group</taxon>
    </lineage>
</organism>
<feature type="region of interest" description="Disordered" evidence="1">
    <location>
        <begin position="1"/>
        <end position="32"/>
    </location>
</feature>
<dbReference type="AlphaFoldDB" id="A0A4D4KE44"/>
<evidence type="ECO:0000256" key="1">
    <source>
        <dbReference type="SAM" id="MobiDB-lite"/>
    </source>
</evidence>
<keyword evidence="2" id="KW-0472">Membrane</keyword>
<evidence type="ECO:0000313" key="4">
    <source>
        <dbReference type="Proteomes" id="UP000299290"/>
    </source>
</evidence>
<feature type="compositionally biased region" description="Gly residues" evidence="1">
    <location>
        <begin position="22"/>
        <end position="32"/>
    </location>
</feature>
<evidence type="ECO:0000256" key="2">
    <source>
        <dbReference type="SAM" id="Phobius"/>
    </source>
</evidence>
<accession>A0A4D4KE44</accession>
<feature type="compositionally biased region" description="Low complexity" evidence="1">
    <location>
        <begin position="1"/>
        <end position="12"/>
    </location>
</feature>
<gene>
    <name evidence="3" type="ORF">SANT12839_059280</name>
</gene>
<protein>
    <submittedName>
        <fullName evidence="3">Uncharacterized protein</fullName>
    </submittedName>
</protein>
<reference evidence="3 4" key="1">
    <citation type="journal article" date="2020" name="Int. J. Syst. Evol. Microbiol.">
        <title>Reclassification of Streptomyces castelarensis and Streptomyces sporoclivatus as later heterotypic synonyms of Streptomyces antimycoticus.</title>
        <authorList>
            <person name="Komaki H."/>
            <person name="Tamura T."/>
        </authorList>
    </citation>
    <scope>NUCLEOTIDE SEQUENCE [LARGE SCALE GENOMIC DNA]</scope>
    <source>
        <strain evidence="3 4">NBRC 12839</strain>
    </source>
</reference>
<feature type="transmembrane region" description="Helical" evidence="2">
    <location>
        <begin position="35"/>
        <end position="55"/>
    </location>
</feature>
<name>A0A4D4KE44_9ACTN</name>